<sequence>MKKICAIAAMDEGRVIGYRGGIPWKIPEDMKRFKDLTMGHAVLMGRRTYESLPSFAQPLPGRINVVLTSKPRELEAPEKVLRYSSIEEATDAFRNDKLGSAVDLLWIIGGAEVYSQSINLWDELYLTIVHGKHEGDVYFPSFEDTFRLSEKEIKDKVTFLHYCRENKTV</sequence>
<gene>
    <name evidence="10" type="ORF">GYA55_08985</name>
</gene>
<dbReference type="SUPFAM" id="SSF53597">
    <property type="entry name" value="Dihydrofolate reductase-like"/>
    <property type="match status" value="1"/>
</dbReference>
<dbReference type="PANTHER" id="PTHR48069:SF3">
    <property type="entry name" value="DIHYDROFOLATE REDUCTASE"/>
    <property type="match status" value="1"/>
</dbReference>
<evidence type="ECO:0000256" key="5">
    <source>
        <dbReference type="ARBA" id="ARBA00022857"/>
    </source>
</evidence>
<comment type="pathway">
    <text evidence="1 7">Cofactor biosynthesis; tetrahydrofolate biosynthesis; 5,6,7,8-tetrahydrofolate from 7,8-dihydrofolate: step 1/1.</text>
</comment>
<proteinExistence type="inferred from homology"/>
<comment type="function">
    <text evidence="7">Key enzyme in folate metabolism. Catalyzes an essential reaction for de novo glycine and purine synthesis, and for DNA precursor synthesis.</text>
</comment>
<evidence type="ECO:0000256" key="2">
    <source>
        <dbReference type="ARBA" id="ARBA00009539"/>
    </source>
</evidence>
<evidence type="ECO:0000256" key="3">
    <source>
        <dbReference type="ARBA" id="ARBA00012856"/>
    </source>
</evidence>
<name>A0A7X9FS79_9DELT</name>
<dbReference type="PANTHER" id="PTHR48069">
    <property type="entry name" value="DIHYDROFOLATE REDUCTASE"/>
    <property type="match status" value="1"/>
</dbReference>
<dbReference type="PROSITE" id="PS00075">
    <property type="entry name" value="DHFR_1"/>
    <property type="match status" value="1"/>
</dbReference>
<dbReference type="InterPro" id="IPR012259">
    <property type="entry name" value="DHFR"/>
</dbReference>
<dbReference type="PROSITE" id="PS51330">
    <property type="entry name" value="DHFR_2"/>
    <property type="match status" value="1"/>
</dbReference>
<dbReference type="UniPathway" id="UPA00077">
    <property type="reaction ID" value="UER00158"/>
</dbReference>
<keyword evidence="4 7" id="KW-0554">One-carbon metabolism</keyword>
<dbReference type="GO" id="GO:0050661">
    <property type="term" value="F:NADP binding"/>
    <property type="evidence" value="ECO:0007669"/>
    <property type="project" value="InterPro"/>
</dbReference>
<dbReference type="Proteomes" id="UP000524246">
    <property type="component" value="Unassembled WGS sequence"/>
</dbReference>
<dbReference type="GO" id="GO:0006730">
    <property type="term" value="P:one-carbon metabolic process"/>
    <property type="evidence" value="ECO:0007669"/>
    <property type="project" value="UniProtKB-KW"/>
</dbReference>
<evidence type="ECO:0000313" key="10">
    <source>
        <dbReference type="EMBL" id="NMC63289.1"/>
    </source>
</evidence>
<evidence type="ECO:0000259" key="9">
    <source>
        <dbReference type="PROSITE" id="PS51330"/>
    </source>
</evidence>
<comment type="similarity">
    <text evidence="2 7 8">Belongs to the dihydrofolate reductase family.</text>
</comment>
<keyword evidence="5 7" id="KW-0521">NADP</keyword>
<dbReference type="PIRSF" id="PIRSF000194">
    <property type="entry name" value="DHFR"/>
    <property type="match status" value="1"/>
</dbReference>
<dbReference type="GO" id="GO:0046654">
    <property type="term" value="P:tetrahydrofolate biosynthetic process"/>
    <property type="evidence" value="ECO:0007669"/>
    <property type="project" value="UniProtKB-UniPathway"/>
</dbReference>
<protein>
    <recommendedName>
        <fullName evidence="3 7">Dihydrofolate reductase</fullName>
        <ecNumber evidence="3 7">1.5.1.3</ecNumber>
    </recommendedName>
</protein>
<organism evidence="10 11">
    <name type="scientific">SAR324 cluster bacterium</name>
    <dbReference type="NCBI Taxonomy" id="2024889"/>
    <lineage>
        <taxon>Bacteria</taxon>
        <taxon>Deltaproteobacteria</taxon>
        <taxon>SAR324 cluster</taxon>
    </lineage>
</organism>
<dbReference type="AlphaFoldDB" id="A0A7X9FS79"/>
<dbReference type="InterPro" id="IPR017925">
    <property type="entry name" value="DHFR_CS"/>
</dbReference>
<evidence type="ECO:0000256" key="4">
    <source>
        <dbReference type="ARBA" id="ARBA00022563"/>
    </source>
</evidence>
<keyword evidence="6 7" id="KW-0560">Oxidoreductase</keyword>
<evidence type="ECO:0000256" key="8">
    <source>
        <dbReference type="RuleBase" id="RU004474"/>
    </source>
</evidence>
<dbReference type="InterPro" id="IPR001796">
    <property type="entry name" value="DHFR_dom"/>
</dbReference>
<comment type="catalytic activity">
    <reaction evidence="7">
        <text>(6S)-5,6,7,8-tetrahydrofolate + NADP(+) = 7,8-dihydrofolate + NADPH + H(+)</text>
        <dbReference type="Rhea" id="RHEA:15009"/>
        <dbReference type="ChEBI" id="CHEBI:15378"/>
        <dbReference type="ChEBI" id="CHEBI:57451"/>
        <dbReference type="ChEBI" id="CHEBI:57453"/>
        <dbReference type="ChEBI" id="CHEBI:57783"/>
        <dbReference type="ChEBI" id="CHEBI:58349"/>
        <dbReference type="EC" id="1.5.1.3"/>
    </reaction>
</comment>
<dbReference type="EMBL" id="JAAZON010000402">
    <property type="protein sequence ID" value="NMC63289.1"/>
    <property type="molecule type" value="Genomic_DNA"/>
</dbReference>
<dbReference type="GO" id="GO:0046655">
    <property type="term" value="P:folic acid metabolic process"/>
    <property type="evidence" value="ECO:0007669"/>
    <property type="project" value="TreeGrafter"/>
</dbReference>
<accession>A0A7X9FS79</accession>
<evidence type="ECO:0000256" key="1">
    <source>
        <dbReference type="ARBA" id="ARBA00004903"/>
    </source>
</evidence>
<dbReference type="InterPro" id="IPR024072">
    <property type="entry name" value="DHFR-like_dom_sf"/>
</dbReference>
<evidence type="ECO:0000256" key="7">
    <source>
        <dbReference type="PIRNR" id="PIRNR000194"/>
    </source>
</evidence>
<dbReference type="GO" id="GO:0004146">
    <property type="term" value="F:dihydrofolate reductase activity"/>
    <property type="evidence" value="ECO:0007669"/>
    <property type="project" value="UniProtKB-EC"/>
</dbReference>
<dbReference type="Pfam" id="PF00186">
    <property type="entry name" value="DHFR_1"/>
    <property type="match status" value="1"/>
</dbReference>
<dbReference type="Gene3D" id="3.40.430.10">
    <property type="entry name" value="Dihydrofolate Reductase, subunit A"/>
    <property type="match status" value="1"/>
</dbReference>
<evidence type="ECO:0000313" key="11">
    <source>
        <dbReference type="Proteomes" id="UP000524246"/>
    </source>
</evidence>
<dbReference type="CDD" id="cd00209">
    <property type="entry name" value="DHFR"/>
    <property type="match status" value="1"/>
</dbReference>
<reference evidence="10 11" key="1">
    <citation type="journal article" date="2020" name="Biotechnol. Biofuels">
        <title>New insights from the biogas microbiome by comprehensive genome-resolved metagenomics of nearly 1600 species originating from multiple anaerobic digesters.</title>
        <authorList>
            <person name="Campanaro S."/>
            <person name="Treu L."/>
            <person name="Rodriguez-R L.M."/>
            <person name="Kovalovszki A."/>
            <person name="Ziels R.M."/>
            <person name="Maus I."/>
            <person name="Zhu X."/>
            <person name="Kougias P.G."/>
            <person name="Basile A."/>
            <person name="Luo G."/>
            <person name="Schluter A."/>
            <person name="Konstantinidis K.T."/>
            <person name="Angelidaki I."/>
        </authorList>
    </citation>
    <scope>NUCLEOTIDE SEQUENCE [LARGE SCALE GENOMIC DNA]</scope>
    <source>
        <strain evidence="10">AS27yjCOA_65</strain>
    </source>
</reference>
<feature type="domain" description="DHFR" evidence="9">
    <location>
        <begin position="3"/>
        <end position="169"/>
    </location>
</feature>
<dbReference type="PRINTS" id="PR00070">
    <property type="entry name" value="DHFR"/>
</dbReference>
<dbReference type="GO" id="GO:0005829">
    <property type="term" value="C:cytosol"/>
    <property type="evidence" value="ECO:0007669"/>
    <property type="project" value="TreeGrafter"/>
</dbReference>
<dbReference type="GO" id="GO:0046452">
    <property type="term" value="P:dihydrofolate metabolic process"/>
    <property type="evidence" value="ECO:0007669"/>
    <property type="project" value="TreeGrafter"/>
</dbReference>
<evidence type="ECO:0000256" key="6">
    <source>
        <dbReference type="ARBA" id="ARBA00023002"/>
    </source>
</evidence>
<dbReference type="EC" id="1.5.1.3" evidence="3 7"/>
<comment type="caution">
    <text evidence="10">The sequence shown here is derived from an EMBL/GenBank/DDBJ whole genome shotgun (WGS) entry which is preliminary data.</text>
</comment>